<dbReference type="Gene3D" id="3.30.900.10">
    <property type="entry name" value="HORMA domain"/>
    <property type="match status" value="1"/>
</dbReference>
<dbReference type="PANTHER" id="PTHR48225">
    <property type="entry name" value="HORMA DOMAIN-CONTAINING PROTEIN 1"/>
    <property type="match status" value="1"/>
</dbReference>
<dbReference type="AlphaFoldDB" id="A0A2A6BJ06"/>
<evidence type="ECO:0000256" key="3">
    <source>
        <dbReference type="ARBA" id="ARBA00022454"/>
    </source>
</evidence>
<feature type="region of interest" description="Disordered" evidence="6">
    <location>
        <begin position="320"/>
        <end position="388"/>
    </location>
</feature>
<sequence>MPPAVPHGKTTSGSWSATFPVDQESFQDSTLFMKRLLYVAFSQIISSRDLLPSNCFKKRRCENLRLYVFNTVIPEAFECADQLRAVCETIEKGYFRELHLNIFDEKRKADEIIEVYKMGVTYGDDKVSPSVTLSSNEMGRVEIDYKGKEVLKDQTRELLIRLHQITEKLADLPDTAQWTFYILYNDEKTPKGFQARGFNRRPEPYSIAPDAQKLVIGDSSANHHACHFEVTSVFIEDPVEFEELISGDLSAIQNSLRMDSRDTTIDVTTPTKDSNLVHNDTFDAIPPPSEDADPPKELKRRAKAGGGGVVADLEKAAQKMQIEDKNGNLISASSPEERQPAPKSMSPKKARQTKEKTASPSKTIKASKAVKKTPGNVGVRSSKKRARQ</sequence>
<feature type="region of interest" description="Disordered" evidence="6">
    <location>
        <begin position="267"/>
        <end position="306"/>
    </location>
</feature>
<evidence type="ECO:0000256" key="5">
    <source>
        <dbReference type="ARBA" id="ARBA00023254"/>
    </source>
</evidence>
<dbReference type="PROSITE" id="PS50815">
    <property type="entry name" value="HORMA"/>
    <property type="match status" value="1"/>
</dbReference>
<dbReference type="EnsemblMetazoa" id="PPA10281.1">
    <property type="protein sequence ID" value="PPA10281.1"/>
    <property type="gene ID" value="WBGene00099835"/>
</dbReference>
<gene>
    <name evidence="7" type="primary">WBGene00099835</name>
</gene>
<evidence type="ECO:0000313" key="7">
    <source>
        <dbReference type="EnsemblMetazoa" id="PPA10281.1"/>
    </source>
</evidence>
<evidence type="ECO:0000256" key="4">
    <source>
        <dbReference type="ARBA" id="ARBA00023242"/>
    </source>
</evidence>
<feature type="compositionally biased region" description="Polar residues" evidence="6">
    <location>
        <begin position="267"/>
        <end position="278"/>
    </location>
</feature>
<dbReference type="InterPro" id="IPR051294">
    <property type="entry name" value="HORMA_MeioticProgression"/>
</dbReference>
<dbReference type="Pfam" id="PF02301">
    <property type="entry name" value="HORMA"/>
    <property type="match status" value="1"/>
</dbReference>
<evidence type="ECO:0000256" key="2">
    <source>
        <dbReference type="ARBA" id="ARBA00004286"/>
    </source>
</evidence>
<dbReference type="GO" id="GO:0005634">
    <property type="term" value="C:nucleus"/>
    <property type="evidence" value="ECO:0007669"/>
    <property type="project" value="UniProtKB-SubCell"/>
</dbReference>
<reference evidence="7" key="2">
    <citation type="submission" date="2022-06" db="UniProtKB">
        <authorList>
            <consortium name="EnsemblMetazoa"/>
        </authorList>
    </citation>
    <scope>IDENTIFICATION</scope>
    <source>
        <strain evidence="7">PS312</strain>
    </source>
</reference>
<keyword evidence="5" id="KW-0469">Meiosis</keyword>
<accession>A0A8R1U8X0</accession>
<dbReference type="InterPro" id="IPR003511">
    <property type="entry name" value="HORMA_dom"/>
</dbReference>
<comment type="subcellular location">
    <subcellularLocation>
        <location evidence="2">Chromosome</location>
    </subcellularLocation>
    <subcellularLocation>
        <location evidence="1">Nucleus</location>
    </subcellularLocation>
</comment>
<dbReference type="InterPro" id="IPR036570">
    <property type="entry name" value="HORMA_dom_sf"/>
</dbReference>
<dbReference type="SUPFAM" id="SSF56019">
    <property type="entry name" value="The spindle assembly checkpoint protein mad2"/>
    <property type="match status" value="1"/>
</dbReference>
<keyword evidence="4" id="KW-0539">Nucleus</keyword>
<keyword evidence="3" id="KW-0158">Chromosome</keyword>
<dbReference type="PANTHER" id="PTHR48225:SF7">
    <property type="entry name" value="MEIOSIS-SPECIFIC PROTEIN HOP1"/>
    <property type="match status" value="1"/>
</dbReference>
<dbReference type="OrthoDB" id="1928087at2759"/>
<name>A0A2A6BJ06_PRIPA</name>
<keyword evidence="8" id="KW-1185">Reference proteome</keyword>
<reference evidence="8" key="1">
    <citation type="journal article" date="2008" name="Nat. Genet.">
        <title>The Pristionchus pacificus genome provides a unique perspective on nematode lifestyle and parasitism.</title>
        <authorList>
            <person name="Dieterich C."/>
            <person name="Clifton S.W."/>
            <person name="Schuster L.N."/>
            <person name="Chinwalla A."/>
            <person name="Delehaunty K."/>
            <person name="Dinkelacker I."/>
            <person name="Fulton L."/>
            <person name="Fulton R."/>
            <person name="Godfrey J."/>
            <person name="Minx P."/>
            <person name="Mitreva M."/>
            <person name="Roeseler W."/>
            <person name="Tian H."/>
            <person name="Witte H."/>
            <person name="Yang S.P."/>
            <person name="Wilson R.K."/>
            <person name="Sommer R.J."/>
        </authorList>
    </citation>
    <scope>NUCLEOTIDE SEQUENCE [LARGE SCALE GENOMIC DNA]</scope>
    <source>
        <strain evidence="8">PS312</strain>
    </source>
</reference>
<evidence type="ECO:0000256" key="1">
    <source>
        <dbReference type="ARBA" id="ARBA00004123"/>
    </source>
</evidence>
<evidence type="ECO:0000256" key="6">
    <source>
        <dbReference type="SAM" id="MobiDB-lite"/>
    </source>
</evidence>
<evidence type="ECO:0000313" key="8">
    <source>
        <dbReference type="Proteomes" id="UP000005239"/>
    </source>
</evidence>
<proteinExistence type="predicted"/>
<dbReference type="GO" id="GO:0051321">
    <property type="term" value="P:meiotic cell cycle"/>
    <property type="evidence" value="ECO:0007669"/>
    <property type="project" value="UniProtKB-KW"/>
</dbReference>
<organism evidence="7 8">
    <name type="scientific">Pristionchus pacificus</name>
    <name type="common">Parasitic nematode worm</name>
    <dbReference type="NCBI Taxonomy" id="54126"/>
    <lineage>
        <taxon>Eukaryota</taxon>
        <taxon>Metazoa</taxon>
        <taxon>Ecdysozoa</taxon>
        <taxon>Nematoda</taxon>
        <taxon>Chromadorea</taxon>
        <taxon>Rhabditida</taxon>
        <taxon>Rhabditina</taxon>
        <taxon>Diplogasteromorpha</taxon>
        <taxon>Diplogasteroidea</taxon>
        <taxon>Neodiplogasteridae</taxon>
        <taxon>Pristionchus</taxon>
    </lineage>
</organism>
<accession>A0A2A6BJ06</accession>
<protein>
    <submittedName>
        <fullName evidence="7">Him-3</fullName>
    </submittedName>
</protein>
<dbReference type="GO" id="GO:0005694">
    <property type="term" value="C:chromosome"/>
    <property type="evidence" value="ECO:0007669"/>
    <property type="project" value="UniProtKB-SubCell"/>
</dbReference>
<dbReference type="Proteomes" id="UP000005239">
    <property type="component" value="Unassembled WGS sequence"/>
</dbReference>